<keyword evidence="2" id="KW-1185">Reference proteome</keyword>
<dbReference type="InterPro" id="IPR014056">
    <property type="entry name" value="TypeIITA-like_toxin_pred"/>
</dbReference>
<evidence type="ECO:0000313" key="2">
    <source>
        <dbReference type="Proteomes" id="UP000239550"/>
    </source>
</evidence>
<dbReference type="PANTHER" id="PTHR41791">
    <property type="entry name" value="SSL7039 PROTEIN"/>
    <property type="match status" value="1"/>
</dbReference>
<dbReference type="RefSeq" id="WP_072165121.1">
    <property type="nucleotide sequence ID" value="NZ_CAWNTA010000139.1"/>
</dbReference>
<comment type="caution">
    <text evidence="1">The sequence shown here is derived from an EMBL/GenBank/DDBJ whole genome shotgun (WGS) entry which is preliminary data.</text>
</comment>
<dbReference type="EMBL" id="PUWT01000070">
    <property type="protein sequence ID" value="PQQ22951.1"/>
    <property type="molecule type" value="Genomic_DNA"/>
</dbReference>
<gene>
    <name evidence="1" type="ORF">C6H66_21190</name>
</gene>
<name>A0A2S8QBF2_9GAMM</name>
<sequence length="72" mass="8463">MNTIKHYPISDERDLHIEFLKEIRDPIAKSKISSRVNRMVTGNFGDHKPCREGVWELHIDLAIACLKDYLKR</sequence>
<proteinExistence type="predicted"/>
<reference evidence="1 2" key="1">
    <citation type="submission" date="2018-02" db="EMBL/GenBank/DDBJ databases">
        <title>Five New Genomes of Indian Photorhabdus Isolates TSA.</title>
        <authorList>
            <person name="Dubay B."/>
            <person name="Somvanshi V.S."/>
        </authorList>
    </citation>
    <scope>NUCLEOTIDE SEQUENCE [LARGE SCALE GENOMIC DNA]</scope>
    <source>
        <strain evidence="1 2">H1</strain>
    </source>
</reference>
<organism evidence="1 2">
    <name type="scientific">Photorhabdus hindustanensis</name>
    <dbReference type="NCBI Taxonomy" id="2918802"/>
    <lineage>
        <taxon>Bacteria</taxon>
        <taxon>Pseudomonadati</taxon>
        <taxon>Pseudomonadota</taxon>
        <taxon>Gammaproteobacteria</taxon>
        <taxon>Enterobacterales</taxon>
        <taxon>Morganellaceae</taxon>
        <taxon>Photorhabdus</taxon>
    </lineage>
</organism>
<evidence type="ECO:0000313" key="1">
    <source>
        <dbReference type="EMBL" id="PQQ22951.1"/>
    </source>
</evidence>
<accession>A0A2S8QBF2</accession>
<dbReference type="AlphaFoldDB" id="A0A2S8QBF2"/>
<protein>
    <submittedName>
        <fullName evidence="1">Uncharacterized protein</fullName>
    </submittedName>
</protein>
<dbReference type="Proteomes" id="UP000239550">
    <property type="component" value="Unassembled WGS sequence"/>
</dbReference>
<dbReference type="PANTHER" id="PTHR41791:SF1">
    <property type="entry name" value="SSL7039 PROTEIN"/>
    <property type="match status" value="1"/>
</dbReference>